<dbReference type="GO" id="GO:0008767">
    <property type="term" value="F:UDP-galactopyranose mutase activity"/>
    <property type="evidence" value="ECO:0007669"/>
    <property type="project" value="UniProtKB-EC"/>
</dbReference>
<evidence type="ECO:0000256" key="1">
    <source>
        <dbReference type="ARBA" id="ARBA00001974"/>
    </source>
</evidence>
<evidence type="ECO:0000256" key="4">
    <source>
        <dbReference type="ARBA" id="ARBA00022827"/>
    </source>
</evidence>
<dbReference type="AlphaFoldDB" id="A0A0C1R7E2"/>
<dbReference type="SUPFAM" id="SSF51971">
    <property type="entry name" value="Nucleotide-binding domain"/>
    <property type="match status" value="1"/>
</dbReference>
<dbReference type="Gene3D" id="3.40.50.720">
    <property type="entry name" value="NAD(P)-binding Rossmann-like Domain"/>
    <property type="match status" value="3"/>
</dbReference>
<evidence type="ECO:0000256" key="3">
    <source>
        <dbReference type="ARBA" id="ARBA00022630"/>
    </source>
</evidence>
<reference evidence="7" key="2">
    <citation type="submission" date="2019-11" db="EMBL/GenBank/DDBJ databases">
        <title>Improved Assembly of Tolypothrix boutellei genome.</title>
        <authorList>
            <person name="Sarangi A.N."/>
            <person name="Mukherjee M."/>
            <person name="Ghosh S."/>
            <person name="Singh D."/>
            <person name="Das A."/>
            <person name="Kant S."/>
            <person name="Prusty A."/>
            <person name="Tripathy S."/>
        </authorList>
    </citation>
    <scope>NUCLEOTIDE SEQUENCE</scope>
    <source>
        <strain evidence="7">VB521301</strain>
    </source>
</reference>
<dbReference type="NCBIfam" id="TIGR00031">
    <property type="entry name" value="UDP-GALP_mutase"/>
    <property type="match status" value="1"/>
</dbReference>
<comment type="similarity">
    <text evidence="2">Belongs to the UDP-galactopyranose/dTDP-fucopyranose mutase family.</text>
</comment>
<proteinExistence type="inferred from homology"/>
<gene>
    <name evidence="7" type="primary">glf</name>
    <name evidence="8" type="ORF">DA73_0227000</name>
    <name evidence="7" type="ORF">DA73_0400010140</name>
</gene>
<dbReference type="InterPro" id="IPR004379">
    <property type="entry name" value="UDP-GALP_mutase"/>
</dbReference>
<keyword evidence="9" id="KW-1185">Reference proteome</keyword>
<name>A0A0C1R7E2_9CYAN</name>
<evidence type="ECO:0000313" key="8">
    <source>
        <dbReference type="EMBL" id="KIE08275.1"/>
    </source>
</evidence>
<dbReference type="STRING" id="1479485.DA73_0227000"/>
<dbReference type="EMBL" id="JHEG04000001">
    <property type="protein sequence ID" value="KAF3885786.1"/>
    <property type="molecule type" value="Genomic_DNA"/>
</dbReference>
<evidence type="ECO:0000256" key="5">
    <source>
        <dbReference type="ARBA" id="ARBA00023235"/>
    </source>
</evidence>
<dbReference type="InterPro" id="IPR015899">
    <property type="entry name" value="UDP-GalPyranose_mutase_C"/>
</dbReference>
<reference evidence="8" key="1">
    <citation type="journal article" date="2015" name="Genome Announc.">
        <title>Draft Genome Sequence of Tolypothrix boutellei Strain VB521301.</title>
        <authorList>
            <person name="Chandrababunaidu M.M."/>
            <person name="Singh D."/>
            <person name="Sen D."/>
            <person name="Bhan S."/>
            <person name="Das S."/>
            <person name="Gupta A."/>
            <person name="Adhikary S.P."/>
            <person name="Tripathy S."/>
        </authorList>
    </citation>
    <scope>NUCLEOTIDE SEQUENCE</scope>
    <source>
        <strain evidence="8">VB521301</strain>
    </source>
</reference>
<dbReference type="Pfam" id="PF03275">
    <property type="entry name" value="GLF"/>
    <property type="match status" value="1"/>
</dbReference>
<dbReference type="Proteomes" id="UP000029738">
    <property type="component" value="Unassembled WGS sequence"/>
</dbReference>
<dbReference type="EC" id="5.4.99.9" evidence="7"/>
<dbReference type="PANTHER" id="PTHR21197">
    <property type="entry name" value="UDP-GALACTOPYRANOSE MUTASE"/>
    <property type="match status" value="1"/>
</dbReference>
<dbReference type="GO" id="GO:0050660">
    <property type="term" value="F:flavin adenine dinucleotide binding"/>
    <property type="evidence" value="ECO:0007669"/>
    <property type="project" value="TreeGrafter"/>
</dbReference>
<keyword evidence="3" id="KW-0285">Flavoprotein</keyword>
<evidence type="ECO:0000313" key="7">
    <source>
        <dbReference type="EMBL" id="KAF3885786.1"/>
    </source>
</evidence>
<comment type="cofactor">
    <cofactor evidence="1">
        <name>FAD</name>
        <dbReference type="ChEBI" id="CHEBI:57692"/>
    </cofactor>
</comment>
<feature type="domain" description="UDP-galactopyranose mutase C-terminal" evidence="6">
    <location>
        <begin position="153"/>
        <end position="353"/>
    </location>
</feature>
<dbReference type="OrthoDB" id="9769600at2"/>
<keyword evidence="4" id="KW-0274">FAD</keyword>
<evidence type="ECO:0000313" key="9">
    <source>
        <dbReference type="Proteomes" id="UP000029738"/>
    </source>
</evidence>
<dbReference type="GO" id="GO:0005829">
    <property type="term" value="C:cytosol"/>
    <property type="evidence" value="ECO:0007669"/>
    <property type="project" value="TreeGrafter"/>
</dbReference>
<dbReference type="RefSeq" id="WP_038087027.1">
    <property type="nucleotide sequence ID" value="NZ_JHEG04000001.1"/>
</dbReference>
<comment type="caution">
    <text evidence="8">The sequence shown here is derived from an EMBL/GenBank/DDBJ whole genome shotgun (WGS) entry which is preliminary data.</text>
</comment>
<dbReference type="SUPFAM" id="SSF54373">
    <property type="entry name" value="FAD-linked reductases, C-terminal domain"/>
    <property type="match status" value="1"/>
</dbReference>
<organism evidence="8">
    <name type="scientific">Tolypothrix bouteillei VB521301</name>
    <dbReference type="NCBI Taxonomy" id="1479485"/>
    <lineage>
        <taxon>Bacteria</taxon>
        <taxon>Bacillati</taxon>
        <taxon>Cyanobacteriota</taxon>
        <taxon>Cyanophyceae</taxon>
        <taxon>Nostocales</taxon>
        <taxon>Tolypothrichaceae</taxon>
        <taxon>Tolypothrix</taxon>
    </lineage>
</organism>
<dbReference type="PANTHER" id="PTHR21197:SF0">
    <property type="entry name" value="UDP-GALACTOPYRANOSE MUTASE"/>
    <property type="match status" value="1"/>
</dbReference>
<evidence type="ECO:0000256" key="2">
    <source>
        <dbReference type="ARBA" id="ARBA00009321"/>
    </source>
</evidence>
<evidence type="ECO:0000259" key="6">
    <source>
        <dbReference type="Pfam" id="PF03275"/>
    </source>
</evidence>
<dbReference type="EMBL" id="JHEG02000058">
    <property type="protein sequence ID" value="KIE08275.1"/>
    <property type="molecule type" value="Genomic_DNA"/>
</dbReference>
<sequence>MRVDWLVVGAGYSACVLAERIANELGQRVLIVEKRDHIGGNAYDYYNEHGILVHKYGPHIFHTKSKKVWDYLSEFTEWRPYYHHVLAVVEGKKVPLPFNLNTLYALFPPRYAEKLEEQLLEHFGFGVKVPILKLRETAIGDLEFLANYIYENIFARYTAKQWELKPEDLDRGVTGRVPVYISRDNRYFQDPYQAMPKHGYTEMFRRMLAHPNIKILLNADYREVINDIKFNRMVYTGPIDTFFDYMYGELPYRSLRFHFETLDQEQYQEVGTVNYPNDYDITRITEQKYLSGQTSPKTTLVMEYPQAYVPGKNDPYYPIPREENRERYDLYLKEVQKLKGTVIFAGRLAEYKYYDMDQAALRALSLFEKEVAVGDLVGVQA</sequence>
<keyword evidence="5 7" id="KW-0413">Isomerase</keyword>
<protein>
    <submittedName>
        <fullName evidence="8">UDP-galactopyranose mutase</fullName>
        <ecNumber evidence="7">5.4.99.9</ecNumber>
    </submittedName>
</protein>
<accession>A0A0C1R7E2</accession>
<dbReference type="Pfam" id="PF13450">
    <property type="entry name" value="NAD_binding_8"/>
    <property type="match status" value="1"/>
</dbReference>